<accession>A0A813I1D0</accession>
<keyword evidence="2" id="KW-0812">Transmembrane</keyword>
<evidence type="ECO:0000313" key="3">
    <source>
        <dbReference type="EMBL" id="CAE8644287.1"/>
    </source>
</evidence>
<feature type="compositionally biased region" description="Basic and acidic residues" evidence="1">
    <location>
        <begin position="41"/>
        <end position="52"/>
    </location>
</feature>
<keyword evidence="2" id="KW-1133">Transmembrane helix</keyword>
<feature type="non-terminal residue" evidence="3">
    <location>
        <position position="1"/>
    </location>
</feature>
<reference evidence="3" key="1">
    <citation type="submission" date="2021-02" db="EMBL/GenBank/DDBJ databases">
        <authorList>
            <person name="Dougan E. K."/>
            <person name="Rhodes N."/>
            <person name="Thang M."/>
            <person name="Chan C."/>
        </authorList>
    </citation>
    <scope>NUCLEOTIDE SEQUENCE</scope>
</reference>
<comment type="caution">
    <text evidence="3">The sequence shown here is derived from an EMBL/GenBank/DDBJ whole genome shotgun (WGS) entry which is preliminary data.</text>
</comment>
<gene>
    <name evidence="3" type="ORF">PGLA2088_LOCUS2928</name>
</gene>
<evidence type="ECO:0000256" key="1">
    <source>
        <dbReference type="SAM" id="MobiDB-lite"/>
    </source>
</evidence>
<dbReference type="EMBL" id="CAJNNW010002468">
    <property type="protein sequence ID" value="CAE8644287.1"/>
    <property type="molecule type" value="Genomic_DNA"/>
</dbReference>
<name>A0A813I1D0_POLGL</name>
<feature type="region of interest" description="Disordered" evidence="1">
    <location>
        <begin position="17"/>
        <end position="52"/>
    </location>
</feature>
<feature type="transmembrane region" description="Helical" evidence="2">
    <location>
        <begin position="118"/>
        <end position="137"/>
    </location>
</feature>
<evidence type="ECO:0000256" key="2">
    <source>
        <dbReference type="SAM" id="Phobius"/>
    </source>
</evidence>
<protein>
    <submittedName>
        <fullName evidence="3">Uncharacterized protein</fullName>
    </submittedName>
</protein>
<evidence type="ECO:0000313" key="4">
    <source>
        <dbReference type="Proteomes" id="UP000626109"/>
    </source>
</evidence>
<proteinExistence type="predicted"/>
<dbReference type="AlphaFoldDB" id="A0A813I1D0"/>
<feature type="non-terminal residue" evidence="3">
    <location>
        <position position="155"/>
    </location>
</feature>
<organism evidence="3 4">
    <name type="scientific">Polarella glacialis</name>
    <name type="common">Dinoflagellate</name>
    <dbReference type="NCBI Taxonomy" id="89957"/>
    <lineage>
        <taxon>Eukaryota</taxon>
        <taxon>Sar</taxon>
        <taxon>Alveolata</taxon>
        <taxon>Dinophyceae</taxon>
        <taxon>Suessiales</taxon>
        <taxon>Suessiaceae</taxon>
        <taxon>Polarella</taxon>
    </lineage>
</organism>
<dbReference type="Proteomes" id="UP000626109">
    <property type="component" value="Unassembled WGS sequence"/>
</dbReference>
<keyword evidence="2" id="KW-0472">Membrane</keyword>
<sequence>HALDMANEADLRLNTANGDDWQWQVKASPESGPGPHIGPEAVKDAPKDAVDGSKEDRVEVISDAEKHKAIDSGGSMMMDPKLIKQMKESVRSHMHVEAYDVKAFYYETGFWQRIARHYIFENVTLVVIMVNAIWIWIDTDYNDSPSLLQSAPIFQ</sequence>